<evidence type="ECO:0000256" key="2">
    <source>
        <dbReference type="ARBA" id="ARBA00022679"/>
    </source>
</evidence>
<feature type="domain" description="Glycosyl transferase family 1" evidence="3">
    <location>
        <begin position="216"/>
        <end position="357"/>
    </location>
</feature>
<dbReference type="AlphaFoldDB" id="A0AA42CSM4"/>
<sequence>MKILHVFNRHRSGGGSDNAWDATIALSRRRGLEVSTFERDSRALPPGLAGKVSAFANGLYGAAALRDFRRRLHDAQPDIVHTHELYPLITPWVLELCADAGVPVVHSCYDFRITCPVATHYDGAAVCTRCADSGAHQAVVRNCRGNRAESAAFALRHAVAGWRGLYQRHVAQFIVLTDFSRRWLIERAGIAPERITVNECAIPAAPAPVDPAGGGYIGYAGRFVPEKGIDTLRDAARISGLPVRLAGPAGSDRRHVDGADIAVTLTANAEQLAAFYRGARFLVVPSLWFETFAIVAAEAMAHGVPVIAARIGALRDTVREDETGLHFTPGDPVDLAATMRRLWDDPALCRRLGREAHRDVQRRFSEDAHFMRLIQAYRRAAA</sequence>
<dbReference type="Pfam" id="PF13439">
    <property type="entry name" value="Glyco_transf_4"/>
    <property type="match status" value="1"/>
</dbReference>
<dbReference type="InterPro" id="IPR001296">
    <property type="entry name" value="Glyco_trans_1"/>
</dbReference>
<feature type="domain" description="Glycosyltransferase subfamily 4-like N-terminal" evidence="4">
    <location>
        <begin position="29"/>
        <end position="202"/>
    </location>
</feature>
<keyword evidence="2" id="KW-0808">Transferase</keyword>
<reference evidence="5" key="1">
    <citation type="submission" date="2022-06" db="EMBL/GenBank/DDBJ databases">
        <title>Sphingomonas sp. nov. isolated from rhizosphere soil of tomato.</title>
        <authorList>
            <person name="Dong H."/>
            <person name="Gao R."/>
        </authorList>
    </citation>
    <scope>NUCLEOTIDE SEQUENCE</scope>
    <source>
        <strain evidence="5">MMSM24</strain>
    </source>
</reference>
<dbReference type="GO" id="GO:0016757">
    <property type="term" value="F:glycosyltransferase activity"/>
    <property type="evidence" value="ECO:0007669"/>
    <property type="project" value="UniProtKB-KW"/>
</dbReference>
<dbReference type="PANTHER" id="PTHR12526:SF510">
    <property type="entry name" value="D-INOSITOL 3-PHOSPHATE GLYCOSYLTRANSFERASE"/>
    <property type="match status" value="1"/>
</dbReference>
<dbReference type="CDD" id="cd03801">
    <property type="entry name" value="GT4_PimA-like"/>
    <property type="match status" value="1"/>
</dbReference>
<comment type="caution">
    <text evidence="5">The sequence shown here is derived from an EMBL/GenBank/DDBJ whole genome shotgun (WGS) entry which is preliminary data.</text>
</comment>
<accession>A0AA42CSM4</accession>
<dbReference type="Gene3D" id="3.40.50.2000">
    <property type="entry name" value="Glycogen Phosphorylase B"/>
    <property type="match status" value="2"/>
</dbReference>
<dbReference type="Pfam" id="PF00534">
    <property type="entry name" value="Glycos_transf_1"/>
    <property type="match status" value="1"/>
</dbReference>
<dbReference type="PANTHER" id="PTHR12526">
    <property type="entry name" value="GLYCOSYLTRANSFERASE"/>
    <property type="match status" value="1"/>
</dbReference>
<evidence type="ECO:0000313" key="6">
    <source>
        <dbReference type="Proteomes" id="UP001165565"/>
    </source>
</evidence>
<keyword evidence="6" id="KW-1185">Reference proteome</keyword>
<dbReference type="Proteomes" id="UP001165565">
    <property type="component" value="Unassembled WGS sequence"/>
</dbReference>
<keyword evidence="1" id="KW-0328">Glycosyltransferase</keyword>
<evidence type="ECO:0000259" key="4">
    <source>
        <dbReference type="Pfam" id="PF13439"/>
    </source>
</evidence>
<evidence type="ECO:0000256" key="1">
    <source>
        <dbReference type="ARBA" id="ARBA00022676"/>
    </source>
</evidence>
<organism evidence="5 6">
    <name type="scientific">Sphingomonas lycopersici</name>
    <dbReference type="NCBI Taxonomy" id="2951807"/>
    <lineage>
        <taxon>Bacteria</taxon>
        <taxon>Pseudomonadati</taxon>
        <taxon>Pseudomonadota</taxon>
        <taxon>Alphaproteobacteria</taxon>
        <taxon>Sphingomonadales</taxon>
        <taxon>Sphingomonadaceae</taxon>
        <taxon>Sphingomonas</taxon>
    </lineage>
</organism>
<name>A0AA42CSM4_9SPHN</name>
<dbReference type="SUPFAM" id="SSF53756">
    <property type="entry name" value="UDP-Glycosyltransferase/glycogen phosphorylase"/>
    <property type="match status" value="1"/>
</dbReference>
<dbReference type="InterPro" id="IPR028098">
    <property type="entry name" value="Glyco_trans_4-like_N"/>
</dbReference>
<dbReference type="RefSeq" id="WP_265267511.1">
    <property type="nucleotide sequence ID" value="NZ_JANFAV010000001.1"/>
</dbReference>
<evidence type="ECO:0000313" key="5">
    <source>
        <dbReference type="EMBL" id="MCW6533481.1"/>
    </source>
</evidence>
<protein>
    <submittedName>
        <fullName evidence="5">Glycosyltransferase family 4 protein</fullName>
    </submittedName>
</protein>
<proteinExistence type="predicted"/>
<evidence type="ECO:0000259" key="3">
    <source>
        <dbReference type="Pfam" id="PF00534"/>
    </source>
</evidence>
<dbReference type="EMBL" id="JANFAV010000001">
    <property type="protein sequence ID" value="MCW6533481.1"/>
    <property type="molecule type" value="Genomic_DNA"/>
</dbReference>
<gene>
    <name evidence="5" type="ORF">NEE01_01645</name>
</gene>